<comment type="caution">
    <text evidence="2">The sequence shown here is derived from an EMBL/GenBank/DDBJ whole genome shotgun (WGS) entry which is preliminary data.</text>
</comment>
<feature type="transmembrane region" description="Helical" evidence="1">
    <location>
        <begin position="229"/>
        <end position="249"/>
    </location>
</feature>
<reference evidence="2 3" key="1">
    <citation type="journal article" date="2014" name="Genome Announc.">
        <title>The Genome Sequence of Bifidobacterium moukalabense DSM 27321 Highlights the Close Phylogenetic Relatedness with the Bifidobacterium dentium Taxon.</title>
        <authorList>
            <person name="Lugli G.A."/>
            <person name="Duranti S."/>
            <person name="Milani C."/>
            <person name="Turroni F."/>
            <person name="Viappiani A."/>
            <person name="Mangifesta M."/>
            <person name="van Sinderen D."/>
            <person name="Ventura M."/>
        </authorList>
    </citation>
    <scope>NUCLEOTIDE SEQUENCE [LARGE SCALE GENOMIC DNA]</scope>
    <source>
        <strain evidence="2 3">DSM 27321</strain>
    </source>
</reference>
<organism evidence="2 3">
    <name type="scientific">Bifidobacterium moukalabense DSM 27321</name>
    <dbReference type="NCBI Taxonomy" id="1435051"/>
    <lineage>
        <taxon>Bacteria</taxon>
        <taxon>Bacillati</taxon>
        <taxon>Actinomycetota</taxon>
        <taxon>Actinomycetes</taxon>
        <taxon>Bifidobacteriales</taxon>
        <taxon>Bifidobacteriaceae</taxon>
        <taxon>Bifidobacterium</taxon>
    </lineage>
</organism>
<dbReference type="STRING" id="1435051.BMOU_0322"/>
<keyword evidence="3" id="KW-1185">Reference proteome</keyword>
<evidence type="ECO:0000313" key="3">
    <source>
        <dbReference type="Proteomes" id="UP000019155"/>
    </source>
</evidence>
<proteinExistence type="predicted"/>
<feature type="transmembrane region" description="Helical" evidence="1">
    <location>
        <begin position="184"/>
        <end position="217"/>
    </location>
</feature>
<feature type="transmembrane region" description="Helical" evidence="1">
    <location>
        <begin position="506"/>
        <end position="526"/>
    </location>
</feature>
<feature type="transmembrane region" description="Helical" evidence="1">
    <location>
        <begin position="255"/>
        <end position="272"/>
    </location>
</feature>
<feature type="transmembrane region" description="Helical" evidence="1">
    <location>
        <begin position="477"/>
        <end position="494"/>
    </location>
</feature>
<evidence type="ECO:0000313" key="2">
    <source>
        <dbReference type="EMBL" id="ETY72304.1"/>
    </source>
</evidence>
<dbReference type="eggNOG" id="ENOG5031R8Y">
    <property type="taxonomic scope" value="Bacteria"/>
</dbReference>
<sequence>MNERNTRAVAERQSAFWQTAPRWLTVLALGFQAAVVAVLLMLSICFTVMFERKTPELGDVTERVRYHLGLPSIPFVLGVVALLVVLALLAAGISRFPKRWVLVALLAYVTIMQIIWITSLGLTTYRYPDSWSLMDAADTLLKGNLNQFSPEFCPPGATEATCISRGNPSAYTYLSYYPFQSGPMLWYLLIFALFGVKNVFAFQIVSALAITALVAVLWRLGTHLGLEAVGYGAFTVLVATCAPLLMFAAFVYPNAVGFFITIAGAAVVAEAFHMKKVWTSGLTIVAGFLICGIGIVFKSTYQIVILAAILAVIFAVWRNRRLWQLIVAFASAGGAFVISKLPVSLVQHWTGQDFGKGMPMISWIALGLGEPGNAPAGWWSRFALDAFEKTGNDYAQQVQISTGFVKDRLAELLGNPSEGLRFFTAKLASEWAEPTFMTSLYSELGDSSNHFSGLASFLLVGRGSNILLRYENVAQTVMYLLAFIGLVALTRAVFRSRNEEGNADKVFVQVLLCASFLGGFLCYVLWEAKGIYTLPFYLLLIPMAAYGIQTMVAWSRGVYRRRFAARPAAVRGTVISENSHESEA</sequence>
<dbReference type="EMBL" id="AZMV01000001">
    <property type="protein sequence ID" value="ETY72304.1"/>
    <property type="molecule type" value="Genomic_DNA"/>
</dbReference>
<name>W4NBA2_9BIFI</name>
<evidence type="ECO:0000256" key="1">
    <source>
        <dbReference type="SAM" id="Phobius"/>
    </source>
</evidence>
<feature type="transmembrane region" description="Helical" evidence="1">
    <location>
        <begin position="301"/>
        <end position="317"/>
    </location>
</feature>
<feature type="transmembrane region" description="Helical" evidence="1">
    <location>
        <begin position="532"/>
        <end position="554"/>
    </location>
</feature>
<keyword evidence="1" id="KW-0472">Membrane</keyword>
<feature type="transmembrane region" description="Helical" evidence="1">
    <location>
        <begin position="100"/>
        <end position="125"/>
    </location>
</feature>
<feature type="transmembrane region" description="Helical" evidence="1">
    <location>
        <begin position="277"/>
        <end position="295"/>
    </location>
</feature>
<protein>
    <submittedName>
        <fullName evidence="2">Membrane protein</fullName>
    </submittedName>
</protein>
<feature type="transmembrane region" description="Helical" evidence="1">
    <location>
        <begin position="70"/>
        <end position="93"/>
    </location>
</feature>
<feature type="transmembrane region" description="Helical" evidence="1">
    <location>
        <begin position="21"/>
        <end position="50"/>
    </location>
</feature>
<accession>W4NBA2</accession>
<keyword evidence="1" id="KW-1133">Transmembrane helix</keyword>
<dbReference type="PATRIC" id="fig|1435051.3.peg.315"/>
<gene>
    <name evidence="2" type="ORF">BMOU_0322</name>
</gene>
<dbReference type="AlphaFoldDB" id="W4NBA2"/>
<dbReference type="Proteomes" id="UP000019155">
    <property type="component" value="Unassembled WGS sequence"/>
</dbReference>
<keyword evidence="1" id="KW-0812">Transmembrane</keyword>
<feature type="transmembrane region" description="Helical" evidence="1">
    <location>
        <begin position="322"/>
        <end position="339"/>
    </location>
</feature>